<dbReference type="HAMAP" id="MF_00834">
    <property type="entry name" value="BioA"/>
    <property type="match status" value="1"/>
</dbReference>
<dbReference type="GO" id="GO:0005737">
    <property type="term" value="C:cytoplasm"/>
    <property type="evidence" value="ECO:0007669"/>
    <property type="project" value="UniProtKB-SubCell"/>
</dbReference>
<evidence type="ECO:0000256" key="4">
    <source>
        <dbReference type="ARBA" id="ARBA00011738"/>
    </source>
</evidence>
<feature type="binding site" evidence="13">
    <location>
        <position position="254"/>
    </location>
    <ligand>
        <name>pyridoxal 5'-phosphate</name>
        <dbReference type="ChEBI" id="CHEBI:597326"/>
    </ligand>
</feature>
<dbReference type="EC" id="2.6.1.62" evidence="13"/>
<dbReference type="NCBIfam" id="NF004624">
    <property type="entry name" value="PRK05964.1"/>
    <property type="match status" value="1"/>
</dbReference>
<evidence type="ECO:0000256" key="3">
    <source>
        <dbReference type="ARBA" id="ARBA00005063"/>
    </source>
</evidence>
<dbReference type="PANTHER" id="PTHR42684">
    <property type="entry name" value="ADENOSYLMETHIONINE-8-AMINO-7-OXONONANOATE AMINOTRANSFERASE"/>
    <property type="match status" value="1"/>
</dbReference>
<dbReference type="InterPro" id="IPR015422">
    <property type="entry name" value="PyrdxlP-dep_Trfase_small"/>
</dbReference>
<comment type="function">
    <text evidence="13">Catalyzes the transfer of the alpha-amino group from S-adenosyl-L-methionine (SAM) to 7-keto-8-aminopelargonic acid (KAPA) to form 7,8-diaminopelargonic acid (DAPA). It is the only aminotransferase known to utilize SAM as an amino donor.</text>
</comment>
<evidence type="ECO:0000256" key="6">
    <source>
        <dbReference type="ARBA" id="ARBA00022576"/>
    </source>
</evidence>
<evidence type="ECO:0000313" key="15">
    <source>
        <dbReference type="Proteomes" id="UP000189462"/>
    </source>
</evidence>
<dbReference type="GO" id="GO:0004015">
    <property type="term" value="F:adenosylmethionine-8-amino-7-oxononanoate transaminase activity"/>
    <property type="evidence" value="ECO:0007669"/>
    <property type="project" value="UniProtKB-UniRule"/>
</dbReference>
<dbReference type="NCBIfam" id="NF005443">
    <property type="entry name" value="PRK07030.1"/>
    <property type="match status" value="1"/>
</dbReference>
<feature type="binding site" evidence="13">
    <location>
        <position position="148"/>
    </location>
    <ligand>
        <name>substrate</name>
    </ligand>
</feature>
<accession>A0A1V3N7G1</accession>
<reference evidence="14 15" key="1">
    <citation type="submission" date="2017-02" db="EMBL/GenBank/DDBJ databases">
        <title>Genomic diversity within the haloalkaliphilic genus Thioalkalivibrio.</title>
        <authorList>
            <person name="Ahn A.-C."/>
            <person name="Meier-Kolthoff J."/>
            <person name="Overmars L."/>
            <person name="Richter M."/>
            <person name="Woyke T."/>
            <person name="Sorokin D.Y."/>
            <person name="Muyzer G."/>
        </authorList>
    </citation>
    <scope>NUCLEOTIDE SEQUENCE [LARGE SCALE GENOMIC DNA]</scope>
    <source>
        <strain evidence="14 15">ALJD</strain>
    </source>
</reference>
<comment type="pathway">
    <text evidence="3 13">Cofactor biosynthesis; biotin biosynthesis; 7,8-diaminononanoate from 8-amino-7-oxononanoate (SAM route): step 1/1.</text>
</comment>
<keyword evidence="7 13" id="KW-0808">Transferase</keyword>
<dbReference type="InterPro" id="IPR005814">
    <property type="entry name" value="Aminotrans_3"/>
</dbReference>
<dbReference type="InterPro" id="IPR005815">
    <property type="entry name" value="BioA"/>
</dbReference>
<evidence type="ECO:0000256" key="10">
    <source>
        <dbReference type="ARBA" id="ARBA00022898"/>
    </source>
</evidence>
<feature type="binding site" evidence="13">
    <location>
        <position position="55"/>
    </location>
    <ligand>
        <name>substrate</name>
    </ligand>
</feature>
<evidence type="ECO:0000256" key="12">
    <source>
        <dbReference type="ARBA" id="ARBA00060970"/>
    </source>
</evidence>
<evidence type="ECO:0000256" key="8">
    <source>
        <dbReference type="ARBA" id="ARBA00022691"/>
    </source>
</evidence>
<feature type="binding site" evidence="13">
    <location>
        <begin position="115"/>
        <end position="116"/>
    </location>
    <ligand>
        <name>pyridoxal 5'-phosphate</name>
        <dbReference type="ChEBI" id="CHEBI:597326"/>
    </ligand>
</feature>
<feature type="modified residue" description="N6-(pyridoxal phosphate)lysine" evidence="13">
    <location>
        <position position="283"/>
    </location>
</feature>
<feature type="binding site" evidence="13">
    <location>
        <position position="318"/>
    </location>
    <ligand>
        <name>substrate</name>
    </ligand>
</feature>
<feature type="site" description="Participates in the substrate recognition with KAPA and in a stacking interaction with the adenine ring of SAM" evidence="13">
    <location>
        <position position="18"/>
    </location>
</feature>
<evidence type="ECO:0000256" key="7">
    <source>
        <dbReference type="ARBA" id="ARBA00022679"/>
    </source>
</evidence>
<evidence type="ECO:0000256" key="2">
    <source>
        <dbReference type="ARBA" id="ARBA00004496"/>
    </source>
</evidence>
<dbReference type="CDD" id="cd00610">
    <property type="entry name" value="OAT_like"/>
    <property type="match status" value="1"/>
</dbReference>
<comment type="caution">
    <text evidence="14">The sequence shown here is derived from an EMBL/GenBank/DDBJ whole genome shotgun (WGS) entry which is preliminary data.</text>
</comment>
<keyword evidence="9 13" id="KW-0093">Biotin biosynthesis</keyword>
<comment type="cofactor">
    <cofactor evidence="1 13">
        <name>pyridoxal 5'-phosphate</name>
        <dbReference type="ChEBI" id="CHEBI:597326"/>
    </cofactor>
</comment>
<dbReference type="Pfam" id="PF00202">
    <property type="entry name" value="Aminotran_3"/>
    <property type="match status" value="1"/>
</dbReference>
<keyword evidence="8 13" id="KW-0949">S-adenosyl-L-methionine</keyword>
<feature type="binding site" evidence="13">
    <location>
        <position position="413"/>
    </location>
    <ligand>
        <name>substrate</name>
    </ligand>
</feature>
<dbReference type="InterPro" id="IPR015424">
    <property type="entry name" value="PyrdxlP-dep_Trfase"/>
</dbReference>
<keyword evidence="5 13" id="KW-0963">Cytoplasm</keyword>
<dbReference type="UniPathway" id="UPA00078">
    <property type="reaction ID" value="UER00160"/>
</dbReference>
<dbReference type="RefSeq" id="WP_077280283.1">
    <property type="nucleotide sequence ID" value="NZ_MVBK01000141.1"/>
</dbReference>
<dbReference type="PANTHER" id="PTHR42684:SF17">
    <property type="entry name" value="ADENOSYLMETHIONINE-8-AMINO-7-OXONONANOATE AMINOTRANSFERASE"/>
    <property type="match status" value="1"/>
</dbReference>
<dbReference type="EMBL" id="MVBK01000141">
    <property type="protein sequence ID" value="OOG21010.1"/>
    <property type="molecule type" value="Genomic_DNA"/>
</dbReference>
<sequence>MNNDHLTRRDLSVVWHPCTQMKDHEYLPMTPIRRGEGVWLEDYDGNRYIDAVSSWWVNLFGHANPQINQAIRDQLDQLEHVILAGFTHEPVVRLSERLVQITPPGLTRCFYADSGSAAVEVALKMSFHYWRNRGQGERTRFICLSNSYHGETLGALSVGDVALYKETYRPLLMQSITVQAPDCYHRESGESCEQVAERQFAHMERALADHAHETCAVIVEPLVQCAGHMRMYHPRYLTLLREACDRHGVHLIADEIAVGFGRTGTLFACEQAGITPDFMCLSKGLTGGYLPLSAVVTTDDVYQAFYDEYEKLNAFLHSHSYTGNPLACAAALGTLDIFEQEDVIGRNRRLADVMGEALEPLRAHPHVAEVRQTGMIAAVEMVKDKASREPYPWQERRGLRIYQHALKRGALLRPLGNVSYLMPPYVITEEQIRFLARVMEEGIDLATAP</sequence>
<evidence type="ECO:0000256" key="1">
    <source>
        <dbReference type="ARBA" id="ARBA00001933"/>
    </source>
</evidence>
<comment type="subcellular location">
    <subcellularLocation>
        <location evidence="2 13">Cytoplasm</location>
    </subcellularLocation>
</comment>
<evidence type="ECO:0000313" key="14">
    <source>
        <dbReference type="EMBL" id="OOG21010.1"/>
    </source>
</evidence>
<dbReference type="PROSITE" id="PS00600">
    <property type="entry name" value="AA_TRANSFER_CLASS_3"/>
    <property type="match status" value="1"/>
</dbReference>
<keyword evidence="15" id="KW-1185">Reference proteome</keyword>
<feature type="binding site" evidence="13">
    <location>
        <position position="283"/>
    </location>
    <ligand>
        <name>substrate</name>
    </ligand>
</feature>
<dbReference type="InterPro" id="IPR015421">
    <property type="entry name" value="PyrdxlP-dep_Trfase_major"/>
</dbReference>
<dbReference type="GO" id="GO:0009102">
    <property type="term" value="P:biotin biosynthetic process"/>
    <property type="evidence" value="ECO:0007669"/>
    <property type="project" value="UniProtKB-UniRule"/>
</dbReference>
<dbReference type="Gene3D" id="3.90.1150.10">
    <property type="entry name" value="Aspartate Aminotransferase, domain 1"/>
    <property type="match status" value="1"/>
</dbReference>
<dbReference type="STRING" id="108003.B1C78_16745"/>
<gene>
    <name evidence="13" type="primary">bioA</name>
    <name evidence="14" type="ORF">B1C78_16745</name>
</gene>
<keyword evidence="10 13" id="KW-0663">Pyridoxal phosphate</keyword>
<dbReference type="GO" id="GO:0030170">
    <property type="term" value="F:pyridoxal phosphate binding"/>
    <property type="evidence" value="ECO:0007669"/>
    <property type="project" value="UniProtKB-UniRule"/>
</dbReference>
<comment type="similarity">
    <text evidence="12 13">Belongs to the class-III pyridoxal-phosphate-dependent aminotransferase family. BioA subfamily.</text>
</comment>
<dbReference type="Proteomes" id="UP000189462">
    <property type="component" value="Unassembled WGS sequence"/>
</dbReference>
<evidence type="ECO:0000256" key="13">
    <source>
        <dbReference type="HAMAP-Rule" id="MF_00834"/>
    </source>
</evidence>
<dbReference type="Gene3D" id="3.40.640.10">
    <property type="entry name" value="Type I PLP-dependent aspartate aminotransferase-like (Major domain)"/>
    <property type="match status" value="1"/>
</dbReference>
<feature type="binding site" evidence="13">
    <location>
        <begin position="319"/>
        <end position="320"/>
    </location>
    <ligand>
        <name>pyridoxal 5'-phosphate</name>
        <dbReference type="ChEBI" id="CHEBI:597326"/>
    </ligand>
</feature>
<evidence type="ECO:0000256" key="9">
    <source>
        <dbReference type="ARBA" id="ARBA00022756"/>
    </source>
</evidence>
<evidence type="ECO:0000256" key="5">
    <source>
        <dbReference type="ARBA" id="ARBA00022490"/>
    </source>
</evidence>
<dbReference type="NCBIfam" id="TIGR00508">
    <property type="entry name" value="bioA"/>
    <property type="match status" value="1"/>
</dbReference>
<comment type="catalytic activity">
    <reaction evidence="11 13">
        <text>(8S)-8-amino-7-oxononanoate + S-adenosyl-L-methionine = S-adenosyl-4-methylsulfanyl-2-oxobutanoate + (7R,8S)-7,8-diammoniononanoate</text>
        <dbReference type="Rhea" id="RHEA:16861"/>
        <dbReference type="ChEBI" id="CHEBI:16490"/>
        <dbReference type="ChEBI" id="CHEBI:59789"/>
        <dbReference type="ChEBI" id="CHEBI:149468"/>
        <dbReference type="ChEBI" id="CHEBI:149469"/>
        <dbReference type="EC" id="2.6.1.62"/>
    </reaction>
</comment>
<keyword evidence="6 13" id="KW-0032">Aminotransferase</keyword>
<dbReference type="InterPro" id="IPR049704">
    <property type="entry name" value="Aminotrans_3_PPA_site"/>
</dbReference>
<dbReference type="SUPFAM" id="SSF53383">
    <property type="entry name" value="PLP-dependent transferases"/>
    <property type="match status" value="1"/>
</dbReference>
<comment type="subunit">
    <text evidence="4 13">Homodimer.</text>
</comment>
<dbReference type="AlphaFoldDB" id="A0A1V3N7G1"/>
<dbReference type="OrthoDB" id="9770449at2"/>
<protein>
    <recommendedName>
        <fullName evidence="13">Adenosylmethionine-8-amino-7-oxononanoate aminotransferase</fullName>
        <ecNumber evidence="13">2.6.1.62</ecNumber>
    </recommendedName>
    <alternativeName>
        <fullName evidence="13">7,8-diamino-pelargonic acid aminotransferase</fullName>
        <shortName evidence="13">DAPA AT</shortName>
        <shortName evidence="13">DAPA aminotransferase</shortName>
    </alternativeName>
    <alternativeName>
        <fullName evidence="13">7,8-diaminononanoate synthase</fullName>
        <shortName evidence="13">DANS</shortName>
    </alternativeName>
    <alternativeName>
        <fullName evidence="13">Diaminopelargonic acid synthase</fullName>
    </alternativeName>
</protein>
<evidence type="ECO:0000256" key="11">
    <source>
        <dbReference type="ARBA" id="ARBA00048449"/>
    </source>
</evidence>
<organism evidence="14 15">
    <name type="scientific">Thioalkalivibrio denitrificans</name>
    <dbReference type="NCBI Taxonomy" id="108003"/>
    <lineage>
        <taxon>Bacteria</taxon>
        <taxon>Pseudomonadati</taxon>
        <taxon>Pseudomonadota</taxon>
        <taxon>Gammaproteobacteria</taxon>
        <taxon>Chromatiales</taxon>
        <taxon>Ectothiorhodospiraceae</taxon>
        <taxon>Thioalkalivibrio</taxon>
    </lineage>
</organism>
<proteinExistence type="inferred from homology"/>
<name>A0A1V3N7G1_9GAMM</name>
<dbReference type="FunFam" id="3.40.640.10:FF:000078">
    <property type="entry name" value="Adenosylmethionine-8-amino-7-oxononanoate aminotransferase"/>
    <property type="match status" value="1"/>
</dbReference>